<reference evidence="2" key="1">
    <citation type="journal article" date="2012" name="PLoS ONE">
        <title>Gene sets for utilization of primary and secondary nutrition supplies in the distal gut of endangered iberian lynx.</title>
        <authorList>
            <person name="Alcaide M."/>
            <person name="Messina E."/>
            <person name="Richter M."/>
            <person name="Bargiela R."/>
            <person name="Peplies J."/>
            <person name="Huws S.A."/>
            <person name="Newbold C.J."/>
            <person name="Golyshin P.N."/>
            <person name="Simon M.A."/>
            <person name="Lopez G."/>
            <person name="Yakimov M.M."/>
            <person name="Ferrer M."/>
        </authorList>
    </citation>
    <scope>NUCLEOTIDE SEQUENCE</scope>
</reference>
<gene>
    <name evidence="2" type="ORF">EVA_18961</name>
</gene>
<dbReference type="EMBL" id="AMCI01007258">
    <property type="protein sequence ID" value="EJW92931.1"/>
    <property type="molecule type" value="Genomic_DNA"/>
</dbReference>
<feature type="compositionally biased region" description="Basic and acidic residues" evidence="1">
    <location>
        <begin position="25"/>
        <end position="40"/>
    </location>
</feature>
<name>J9FDE4_9ZZZZ</name>
<sequence length="55" mass="6417">MRSGHFFAKEESESTKNLPESTKGLPERRKELPERRKELRAIQTTNHTLLNTIPI</sequence>
<feature type="region of interest" description="Disordered" evidence="1">
    <location>
        <begin position="1"/>
        <end position="55"/>
    </location>
</feature>
<evidence type="ECO:0000256" key="1">
    <source>
        <dbReference type="SAM" id="MobiDB-lite"/>
    </source>
</evidence>
<organism evidence="2">
    <name type="scientific">gut metagenome</name>
    <dbReference type="NCBI Taxonomy" id="749906"/>
    <lineage>
        <taxon>unclassified sequences</taxon>
        <taxon>metagenomes</taxon>
        <taxon>organismal metagenomes</taxon>
    </lineage>
</organism>
<comment type="caution">
    <text evidence="2">The sequence shown here is derived from an EMBL/GenBank/DDBJ whole genome shotgun (WGS) entry which is preliminary data.</text>
</comment>
<accession>J9FDE4</accession>
<dbReference type="AlphaFoldDB" id="J9FDE4"/>
<evidence type="ECO:0000313" key="2">
    <source>
        <dbReference type="EMBL" id="EJW92931.1"/>
    </source>
</evidence>
<feature type="compositionally biased region" description="Polar residues" evidence="1">
    <location>
        <begin position="42"/>
        <end position="55"/>
    </location>
</feature>
<proteinExistence type="predicted"/>
<protein>
    <submittedName>
        <fullName evidence="2">Uncharacterized protein</fullName>
    </submittedName>
</protein>